<dbReference type="GO" id="GO:0009691">
    <property type="term" value="P:cytokinin biosynthetic process"/>
    <property type="evidence" value="ECO:0007669"/>
    <property type="project" value="UniProtKB-UniRule"/>
</dbReference>
<name>A0A2J7TKI2_METSI</name>
<keyword evidence="3" id="KW-0378">Hydrolase</keyword>
<dbReference type="GO" id="GO:0008714">
    <property type="term" value="F:AMP nucleosidase activity"/>
    <property type="evidence" value="ECO:0007669"/>
    <property type="project" value="UniProtKB-EC"/>
</dbReference>
<dbReference type="AlphaFoldDB" id="A0A2J7TKI2"/>
<comment type="caution">
    <text evidence="4">The sequence shown here is derived from an EMBL/GenBank/DDBJ whole genome shotgun (WGS) entry which is preliminary data.</text>
</comment>
<comment type="similarity">
    <text evidence="2 3">Belongs to the LOG family.</text>
</comment>
<dbReference type="InterPro" id="IPR005269">
    <property type="entry name" value="LOG"/>
</dbReference>
<dbReference type="EMBL" id="PDZR01000002">
    <property type="protein sequence ID" value="PNG27279.1"/>
    <property type="molecule type" value="Genomic_DNA"/>
</dbReference>
<evidence type="ECO:0000313" key="4">
    <source>
        <dbReference type="EMBL" id="PNG27279.1"/>
    </source>
</evidence>
<organism evidence="4 5">
    <name type="scientific">Methylocella silvestris</name>
    <dbReference type="NCBI Taxonomy" id="199596"/>
    <lineage>
        <taxon>Bacteria</taxon>
        <taxon>Pseudomonadati</taxon>
        <taxon>Pseudomonadota</taxon>
        <taxon>Alphaproteobacteria</taxon>
        <taxon>Hyphomicrobiales</taxon>
        <taxon>Beijerinckiaceae</taxon>
        <taxon>Methylocella</taxon>
    </lineage>
</organism>
<dbReference type="RefSeq" id="WP_102842476.1">
    <property type="nucleotide sequence ID" value="NZ_PDZR01000002.1"/>
</dbReference>
<keyword evidence="3" id="KW-0203">Cytokinin biosynthesis</keyword>
<dbReference type="Pfam" id="PF03641">
    <property type="entry name" value="Lysine_decarbox"/>
    <property type="match status" value="1"/>
</dbReference>
<gene>
    <name evidence="4" type="ORF">CR492_04180</name>
</gene>
<evidence type="ECO:0000256" key="3">
    <source>
        <dbReference type="RuleBase" id="RU363015"/>
    </source>
</evidence>
<dbReference type="Gene3D" id="3.40.50.450">
    <property type="match status" value="1"/>
</dbReference>
<proteinExistence type="inferred from homology"/>
<accession>A0A2J7TKI2</accession>
<evidence type="ECO:0000256" key="1">
    <source>
        <dbReference type="ARBA" id="ARBA00000274"/>
    </source>
</evidence>
<dbReference type="OrthoDB" id="9801098at2"/>
<dbReference type="InterPro" id="IPR031100">
    <property type="entry name" value="LOG_fam"/>
</dbReference>
<dbReference type="SUPFAM" id="SSF102405">
    <property type="entry name" value="MCP/YpsA-like"/>
    <property type="match status" value="1"/>
</dbReference>
<dbReference type="NCBIfam" id="TIGR00730">
    <property type="entry name" value="Rossman fold protein, TIGR00730 family"/>
    <property type="match status" value="1"/>
</dbReference>
<sequence>MIEALNAAERANTDRIAPDRIRAICVYCGSAKGVEPAYEASAAALGRAIAAAGLELVYGGGDNGLMGAVARAAIEAGGKVTGVIPDFLHRKEGLLADIQETIVVPDMHTRKRLMFERADAFVALPGGVGTLEELVEQLTWVQLERHTKPVVIADIDGFWQPLLDLFAHMRERRFIQSSFEIRYLVAEKIEDVLPMIWTAAARTDLLGLRKETVDPRL</sequence>
<comment type="catalytic activity">
    <reaction evidence="1">
        <text>AMP + H2O = D-ribose 5-phosphate + adenine</text>
        <dbReference type="Rhea" id="RHEA:20129"/>
        <dbReference type="ChEBI" id="CHEBI:15377"/>
        <dbReference type="ChEBI" id="CHEBI:16708"/>
        <dbReference type="ChEBI" id="CHEBI:78346"/>
        <dbReference type="ChEBI" id="CHEBI:456215"/>
        <dbReference type="EC" id="3.2.2.4"/>
    </reaction>
</comment>
<protein>
    <recommendedName>
        <fullName evidence="3">Cytokinin riboside 5'-monophosphate phosphoribohydrolase</fullName>
        <ecNumber evidence="3">3.2.2.n1</ecNumber>
    </recommendedName>
</protein>
<dbReference type="PANTHER" id="PTHR31223:SF70">
    <property type="entry name" value="LOG FAMILY PROTEIN YJL055W"/>
    <property type="match status" value="1"/>
</dbReference>
<dbReference type="Proteomes" id="UP000236286">
    <property type="component" value="Unassembled WGS sequence"/>
</dbReference>
<evidence type="ECO:0000313" key="5">
    <source>
        <dbReference type="Proteomes" id="UP000236286"/>
    </source>
</evidence>
<reference evidence="4 5" key="1">
    <citation type="submission" date="2017-10" db="EMBL/GenBank/DDBJ databases">
        <title>Genome announcement of Methylocella silvestris TVC from permafrost.</title>
        <authorList>
            <person name="Wang J."/>
            <person name="Geng K."/>
            <person name="Ul-Haque F."/>
            <person name="Crombie A.T."/>
            <person name="Street L.E."/>
            <person name="Wookey P.A."/>
            <person name="Murrell J.C."/>
            <person name="Pratscher J."/>
        </authorList>
    </citation>
    <scope>NUCLEOTIDE SEQUENCE [LARGE SCALE GENOMIC DNA]</scope>
    <source>
        <strain evidence="4 5">TVC</strain>
    </source>
</reference>
<dbReference type="EC" id="3.2.2.n1" evidence="3"/>
<evidence type="ECO:0000256" key="2">
    <source>
        <dbReference type="ARBA" id="ARBA00006763"/>
    </source>
</evidence>
<dbReference type="GO" id="GO:0005829">
    <property type="term" value="C:cytosol"/>
    <property type="evidence" value="ECO:0007669"/>
    <property type="project" value="TreeGrafter"/>
</dbReference>
<dbReference type="PANTHER" id="PTHR31223">
    <property type="entry name" value="LOG FAMILY PROTEIN YJL055W"/>
    <property type="match status" value="1"/>
</dbReference>